<feature type="transmembrane region" description="Helical" evidence="5">
    <location>
        <begin position="317"/>
        <end position="334"/>
    </location>
</feature>
<feature type="transmembrane region" description="Helical" evidence="5">
    <location>
        <begin position="170"/>
        <end position="188"/>
    </location>
</feature>
<dbReference type="Pfam" id="PF00916">
    <property type="entry name" value="Sulfate_transp"/>
    <property type="match status" value="1"/>
</dbReference>
<keyword evidence="2 5" id="KW-0812">Transmembrane</keyword>
<dbReference type="Pfam" id="PF01740">
    <property type="entry name" value="STAS"/>
    <property type="match status" value="1"/>
</dbReference>
<feature type="transmembrane region" description="Helical" evidence="5">
    <location>
        <begin position="280"/>
        <end position="305"/>
    </location>
</feature>
<evidence type="ECO:0000256" key="1">
    <source>
        <dbReference type="ARBA" id="ARBA00004141"/>
    </source>
</evidence>
<reference evidence="7 8" key="1">
    <citation type="submission" date="2023-07" db="EMBL/GenBank/DDBJ databases">
        <authorList>
            <person name="Lian W.-H."/>
        </authorList>
    </citation>
    <scope>NUCLEOTIDE SEQUENCE [LARGE SCALE GENOMIC DNA]</scope>
    <source>
        <strain evidence="7 8">SYSU DXS3180</strain>
    </source>
</reference>
<evidence type="ECO:0000259" key="6">
    <source>
        <dbReference type="PROSITE" id="PS50801"/>
    </source>
</evidence>
<dbReference type="InterPro" id="IPR011547">
    <property type="entry name" value="SLC26A/SulP_dom"/>
</dbReference>
<dbReference type="Proteomes" id="UP001560573">
    <property type="component" value="Unassembled WGS sequence"/>
</dbReference>
<feature type="transmembrane region" description="Helical" evidence="5">
    <location>
        <begin position="246"/>
        <end position="268"/>
    </location>
</feature>
<feature type="transmembrane region" description="Helical" evidence="5">
    <location>
        <begin position="195"/>
        <end position="212"/>
    </location>
</feature>
<dbReference type="RefSeq" id="WP_369329415.1">
    <property type="nucleotide sequence ID" value="NZ_JAULBC010000003.1"/>
</dbReference>
<protein>
    <submittedName>
        <fullName evidence="7">SulP family inorganic anion transporter</fullName>
    </submittedName>
</protein>
<evidence type="ECO:0000256" key="4">
    <source>
        <dbReference type="ARBA" id="ARBA00023136"/>
    </source>
</evidence>
<evidence type="ECO:0000256" key="3">
    <source>
        <dbReference type="ARBA" id="ARBA00022989"/>
    </source>
</evidence>
<keyword evidence="8" id="KW-1185">Reference proteome</keyword>
<keyword evidence="4 5" id="KW-0472">Membrane</keyword>
<proteinExistence type="predicted"/>
<comment type="caution">
    <text evidence="7">The sequence shown here is derived from an EMBL/GenBank/DDBJ whole genome shotgun (WGS) entry which is preliminary data.</text>
</comment>
<evidence type="ECO:0000256" key="5">
    <source>
        <dbReference type="SAM" id="Phobius"/>
    </source>
</evidence>
<dbReference type="CDD" id="cd07042">
    <property type="entry name" value="STAS_SulP_like_sulfate_transporter"/>
    <property type="match status" value="1"/>
</dbReference>
<feature type="transmembrane region" description="Helical" evidence="5">
    <location>
        <begin position="379"/>
        <end position="405"/>
    </location>
</feature>
<evidence type="ECO:0000256" key="2">
    <source>
        <dbReference type="ARBA" id="ARBA00022692"/>
    </source>
</evidence>
<feature type="transmembrane region" description="Helical" evidence="5">
    <location>
        <begin position="341"/>
        <end position="359"/>
    </location>
</feature>
<organism evidence="7 8">
    <name type="scientific">Danxiaibacter flavus</name>
    <dbReference type="NCBI Taxonomy" id="3049108"/>
    <lineage>
        <taxon>Bacteria</taxon>
        <taxon>Pseudomonadati</taxon>
        <taxon>Bacteroidota</taxon>
        <taxon>Chitinophagia</taxon>
        <taxon>Chitinophagales</taxon>
        <taxon>Chitinophagaceae</taxon>
        <taxon>Danxiaibacter</taxon>
    </lineage>
</organism>
<evidence type="ECO:0000313" key="8">
    <source>
        <dbReference type="Proteomes" id="UP001560573"/>
    </source>
</evidence>
<name>A0ABV3ZHM9_9BACT</name>
<keyword evidence="3 5" id="KW-1133">Transmembrane helix</keyword>
<dbReference type="EMBL" id="JAULBC010000003">
    <property type="protein sequence ID" value="MEX6688008.1"/>
    <property type="molecule type" value="Genomic_DNA"/>
</dbReference>
<feature type="domain" description="STAS" evidence="6">
    <location>
        <begin position="431"/>
        <end position="543"/>
    </location>
</feature>
<feature type="transmembrane region" description="Helical" evidence="5">
    <location>
        <begin position="123"/>
        <end position="141"/>
    </location>
</feature>
<dbReference type="InterPro" id="IPR036513">
    <property type="entry name" value="STAS_dom_sf"/>
</dbReference>
<dbReference type="PANTHER" id="PTHR11814">
    <property type="entry name" value="SULFATE TRANSPORTER"/>
    <property type="match status" value="1"/>
</dbReference>
<evidence type="ECO:0000313" key="7">
    <source>
        <dbReference type="EMBL" id="MEX6688008.1"/>
    </source>
</evidence>
<gene>
    <name evidence="7" type="ORF">QTN47_10910</name>
</gene>
<dbReference type="SUPFAM" id="SSF52091">
    <property type="entry name" value="SpoIIaa-like"/>
    <property type="match status" value="1"/>
</dbReference>
<sequence length="561" mass="59916">MFKPVILDTLHNYSRSLFIKDVLAGIIVGVVALPLAIAFAIASGVSPEKGLFTAVIAGFVISAFGGSRVQIGGPTGAFIVIVYGIVQTYGINGLIIATLLAGVLLMIMGFARMGMVIKFIPQPLITGFTSAIAVVIFTSQIKDFLGLRMGAVSADFIEKWVQYFQHINSINVYALLVAIATVAVILFWPGISSKIPGSLVAIVVTTAIVQLFKLPVETIGSRFGHISPAFPAPSLPHIDLATARQLIQPAFTIALLGGIESLLSAVVADGMTGTSHKSNVELVAQGGANVLSALFGGIPATGAIARTATNVKNGGRTPVAGIVHAITLLIIILFASKWAQYIPMATLAGILVTVAYNMSEWQHFIATLRGPKGDATVMLTTFLLTLLVDLTVAIEIGMVLAAFLFMRKMIQISGVNLMPKDADETTNLDTDTVQYKIPKKVEVFEISGPLFFGAAYKFKEAMKFIEKPPGVLIIRMSRVPIIDATGINILKEVHKMCLQQGTKLILAEVNSSQILEALKNARLLFAIGKANVTKTFEDALQRADRVERDKQKAGTILAKSD</sequence>
<dbReference type="InterPro" id="IPR001902">
    <property type="entry name" value="SLC26A/SulP_fam"/>
</dbReference>
<comment type="subcellular location">
    <subcellularLocation>
        <location evidence="1">Membrane</location>
        <topology evidence="1">Multi-pass membrane protein</topology>
    </subcellularLocation>
</comment>
<dbReference type="PROSITE" id="PS50801">
    <property type="entry name" value="STAS"/>
    <property type="match status" value="1"/>
</dbReference>
<dbReference type="InterPro" id="IPR002645">
    <property type="entry name" value="STAS_dom"/>
</dbReference>
<feature type="transmembrane region" description="Helical" evidence="5">
    <location>
        <begin position="89"/>
        <end position="111"/>
    </location>
</feature>
<dbReference type="Gene3D" id="3.30.750.24">
    <property type="entry name" value="STAS domain"/>
    <property type="match status" value="1"/>
</dbReference>
<accession>A0ABV3ZHM9</accession>
<feature type="transmembrane region" description="Helical" evidence="5">
    <location>
        <begin position="22"/>
        <end position="43"/>
    </location>
</feature>